<reference evidence="1" key="1">
    <citation type="submission" date="2021-01" db="EMBL/GenBank/DDBJ databases">
        <authorList>
            <consortium name="Genoscope - CEA"/>
            <person name="William W."/>
        </authorList>
    </citation>
    <scope>NUCLEOTIDE SEQUENCE</scope>
</reference>
<accession>A0A8S1XN71</accession>
<dbReference type="Proteomes" id="UP000689195">
    <property type="component" value="Unassembled WGS sequence"/>
</dbReference>
<dbReference type="EMBL" id="CAJJDO010000131">
    <property type="protein sequence ID" value="CAD8202397.1"/>
    <property type="molecule type" value="Genomic_DNA"/>
</dbReference>
<organism evidence="1 2">
    <name type="scientific">Paramecium pentaurelia</name>
    <dbReference type="NCBI Taxonomy" id="43138"/>
    <lineage>
        <taxon>Eukaryota</taxon>
        <taxon>Sar</taxon>
        <taxon>Alveolata</taxon>
        <taxon>Ciliophora</taxon>
        <taxon>Intramacronucleata</taxon>
        <taxon>Oligohymenophorea</taxon>
        <taxon>Peniculida</taxon>
        <taxon>Parameciidae</taxon>
        <taxon>Paramecium</taxon>
    </lineage>
</organism>
<gene>
    <name evidence="1" type="ORF">PPENT_87.1.T1310017</name>
</gene>
<comment type="caution">
    <text evidence="1">The sequence shown here is derived from an EMBL/GenBank/DDBJ whole genome shotgun (WGS) entry which is preliminary data.</text>
</comment>
<name>A0A8S1XN71_9CILI</name>
<evidence type="ECO:0000313" key="2">
    <source>
        <dbReference type="Proteomes" id="UP000689195"/>
    </source>
</evidence>
<keyword evidence="2" id="KW-1185">Reference proteome</keyword>
<evidence type="ECO:0000313" key="1">
    <source>
        <dbReference type="EMBL" id="CAD8202397.1"/>
    </source>
</evidence>
<dbReference type="AlphaFoldDB" id="A0A8S1XN71"/>
<proteinExistence type="predicted"/>
<protein>
    <submittedName>
        <fullName evidence="1">Uncharacterized protein</fullName>
    </submittedName>
</protein>
<sequence length="131" mass="16013">MKIVQLMIQRITNIQIFQQLEQVMQLKKGVYWTLRILKIIDQNVYKYSPKQQLEFGNQKIELQMDFKYMKITNQQKIFCWIASKVQRYVETKFGLIYLGQFHQKFQIARTDLTIKLRDYINSKKIRMIQIK</sequence>